<protein>
    <submittedName>
        <fullName evidence="5">Filamin A-interacting protein 1-like</fullName>
    </submittedName>
</protein>
<evidence type="ECO:0000313" key="4">
    <source>
        <dbReference type="Proteomes" id="UP001652624"/>
    </source>
</evidence>
<gene>
    <name evidence="5" type="primary">FILIP1L</name>
</gene>
<evidence type="ECO:0000256" key="3">
    <source>
        <dbReference type="SAM" id="MobiDB-lite"/>
    </source>
</evidence>
<feature type="coiled-coil region" evidence="2">
    <location>
        <begin position="4"/>
        <end position="261"/>
    </location>
</feature>
<dbReference type="PANTHER" id="PTHR23166">
    <property type="entry name" value="FILAMIN/GPBP-INTERACTING PROTEIN"/>
    <property type="match status" value="1"/>
</dbReference>
<dbReference type="InterPro" id="IPR050719">
    <property type="entry name" value="Cortactin-Actin_Reg"/>
</dbReference>
<feature type="compositionally biased region" description="Basic and acidic residues" evidence="3">
    <location>
        <begin position="435"/>
        <end position="459"/>
    </location>
</feature>
<organism evidence="4 5">
    <name type="scientific">Erinaceus europaeus</name>
    <name type="common">Western European hedgehog</name>
    <dbReference type="NCBI Taxonomy" id="9365"/>
    <lineage>
        <taxon>Eukaryota</taxon>
        <taxon>Metazoa</taxon>
        <taxon>Chordata</taxon>
        <taxon>Craniata</taxon>
        <taxon>Vertebrata</taxon>
        <taxon>Euteleostomi</taxon>
        <taxon>Mammalia</taxon>
        <taxon>Eutheria</taxon>
        <taxon>Laurasiatheria</taxon>
        <taxon>Eulipotyphla</taxon>
        <taxon>Erinaceidae</taxon>
        <taxon>Erinaceinae</taxon>
        <taxon>Erinaceus</taxon>
    </lineage>
</organism>
<keyword evidence="1 2" id="KW-0175">Coiled coil</keyword>
<feature type="compositionally biased region" description="Acidic residues" evidence="3">
    <location>
        <begin position="515"/>
        <end position="527"/>
    </location>
</feature>
<dbReference type="PANTHER" id="PTHR23166:SF4">
    <property type="entry name" value="FILAMIN A-INTERACTING PROTEIN 1-LIKE"/>
    <property type="match status" value="1"/>
</dbReference>
<evidence type="ECO:0000256" key="1">
    <source>
        <dbReference type="ARBA" id="ARBA00023054"/>
    </source>
</evidence>
<dbReference type="Proteomes" id="UP001652624">
    <property type="component" value="Chromosome 14"/>
</dbReference>
<feature type="compositionally biased region" description="Polar residues" evidence="3">
    <location>
        <begin position="295"/>
        <end position="304"/>
    </location>
</feature>
<reference evidence="5" key="1">
    <citation type="submission" date="2025-08" db="UniProtKB">
        <authorList>
            <consortium name="RefSeq"/>
        </authorList>
    </citation>
    <scope>IDENTIFICATION</scope>
</reference>
<feature type="region of interest" description="Disordered" evidence="3">
    <location>
        <begin position="280"/>
        <end position="304"/>
    </location>
</feature>
<feature type="region of interest" description="Disordered" evidence="3">
    <location>
        <begin position="636"/>
        <end position="657"/>
    </location>
</feature>
<keyword evidence="4" id="KW-1185">Reference proteome</keyword>
<accession>A0ABM3VVC4</accession>
<feature type="region of interest" description="Disordered" evidence="3">
    <location>
        <begin position="433"/>
        <end position="536"/>
    </location>
</feature>
<evidence type="ECO:0000313" key="5">
    <source>
        <dbReference type="RefSeq" id="XP_060028150.1"/>
    </source>
</evidence>
<feature type="compositionally biased region" description="Basic and acidic residues" evidence="3">
    <location>
        <begin position="281"/>
        <end position="294"/>
    </location>
</feature>
<dbReference type="RefSeq" id="XP_060028150.1">
    <property type="nucleotide sequence ID" value="XM_060172167.1"/>
</dbReference>
<sequence>MAKLTHEDGQNRQLRQKLAALSRQMDELEEAGRALQRAEEELQGLCDAISRGEHGDSGLEAEAEELRRRVRELGGKDQELQRLEEQCGDLRGRLGEEAARGRGLAAELEELGRRVASLEQLEDALSRSRQECCSLQCSLERERGAARLQSQELESLKERIRELEAVESRLEKTELSLQEDFTKLKTLTVMLVDERSAMGQKLKQTEDRLQAEQNRAAAAAEKLMEETRKAVKARADVEDRMSRVAKERDDLRSKLKVEEERGQDLLSKVNTLKTRLQSLEGVEKDSLKNRRSQDPSKSTTALHQENNKIKELSQEVERLRLRLKDMKAIEDDLMKTEDEYEILEQKYVSEKDRTQFLTKELKHVKMELAKYKLAAKTEPSQEQWLFKRLQEEEARSGHLSRGLEALKGQGGAHMTAEALACHPQGGHLVLQRKLSQQEDGSRDSGRETESLSKELERNKHFSKSLRPGRNGRRVSDPLLLSRGVQREAGDNEPPDYKSLIPPARAAVPNGRLREESEDQGEPSDEDALLSFQGGPPAPCPVTRKLWTPWVNFKEGHAQNGSVPSKPNGNFGLPADVVLSHVPGQPLHIKVTPDHAQNTATLEITSPSTDSPHSYTSTAVIPNCGAPKPRVTILQNASISSVKPQPSAEGLGSPERGMSPASVAAFARAQTPESGGSLTPERTISPIQVLAAAGSASSPEQGRSPEPREVCAKHAIFRVSPDRQPPWQFQRSNSSNSSVITTEDNKIHIHLGSSYVHAVASPVRPASPSTPQQENRTQGLMNGVLSRATGKVTSSITITPAVTPLPRQSQITVSNIYN</sequence>
<dbReference type="GeneID" id="103125909"/>
<name>A0ABM3VVC4_ERIEU</name>
<proteinExistence type="predicted"/>
<evidence type="ECO:0000256" key="2">
    <source>
        <dbReference type="SAM" id="Coils"/>
    </source>
</evidence>